<dbReference type="PANTHER" id="PTHR40254:SF1">
    <property type="entry name" value="BLR0577 PROTEIN"/>
    <property type="match status" value="1"/>
</dbReference>
<dbReference type="InterPro" id="IPR038732">
    <property type="entry name" value="HpyO/CreE_NAD-binding"/>
</dbReference>
<comment type="caution">
    <text evidence="2">The sequence shown here is derived from an EMBL/GenBank/DDBJ whole genome shotgun (WGS) entry which is preliminary data.</text>
</comment>
<dbReference type="AlphaFoldDB" id="A0A918GXC1"/>
<keyword evidence="3" id="KW-1185">Reference proteome</keyword>
<dbReference type="PANTHER" id="PTHR40254">
    <property type="entry name" value="BLR0577 PROTEIN"/>
    <property type="match status" value="1"/>
</dbReference>
<evidence type="ECO:0000313" key="3">
    <source>
        <dbReference type="Proteomes" id="UP000619486"/>
    </source>
</evidence>
<dbReference type="InterPro" id="IPR036188">
    <property type="entry name" value="FAD/NAD-bd_sf"/>
</dbReference>
<sequence length="499" mass="53563">MAIVGAGASGTAVLAALAREQRGNERGSGIEPLSVAVIDRAVRQGHGRVYGPDHPWLLMNTPAHALSILGHDKGHFVRWLRDRDHQDTVPVEHAHVPRSLYGAYLQEQLTALLAGCCPLLRVSYLDSWVERLELDPDTGSDLDEEQVAGVRLRLADGRTLTARKVVLATGPSAPDDPYGLRGQAGYVHHPYPAAERLGSIPSDHDVAVVGSSLSAVDTALTLREAGHRGRVMMVSRRGVLPEVKSHYEVVRDAYEQAAGAPLSGDVTTLKSALEASRAFLSTGAPAKDSVSAFKDSVRHAEHPTANGFAHRYSTHLGMDQVWPRLSEAEMLAFMRAHHAEFLHKNAAIPLVNGRKLLSMIMSGALTVHGALLAVRPDPEGGFRLTFKDGATRTADSVVNATGPSRYLVAPGARHLYAHLLHEGRLRELSTGGARVTYPDGALIGRDGQPVPGLHAVGHPTIGSHPYINNVELIVSNSALVARAVCRDLQRGRTAARTLL</sequence>
<reference evidence="2" key="2">
    <citation type="submission" date="2020-09" db="EMBL/GenBank/DDBJ databases">
        <authorList>
            <person name="Sun Q."/>
            <person name="Ohkuma M."/>
        </authorList>
    </citation>
    <scope>NUCLEOTIDE SEQUENCE</scope>
    <source>
        <strain evidence="2">JCM 3172</strain>
    </source>
</reference>
<evidence type="ECO:0000259" key="1">
    <source>
        <dbReference type="Pfam" id="PF13454"/>
    </source>
</evidence>
<reference evidence="2" key="1">
    <citation type="journal article" date="2014" name="Int. J. Syst. Evol. Microbiol.">
        <title>Complete genome sequence of Corynebacterium casei LMG S-19264T (=DSM 44701T), isolated from a smear-ripened cheese.</title>
        <authorList>
            <consortium name="US DOE Joint Genome Institute (JGI-PGF)"/>
            <person name="Walter F."/>
            <person name="Albersmeier A."/>
            <person name="Kalinowski J."/>
            <person name="Ruckert C."/>
        </authorList>
    </citation>
    <scope>NUCLEOTIDE SEQUENCE</scope>
    <source>
        <strain evidence="2">JCM 3172</strain>
    </source>
</reference>
<dbReference type="Proteomes" id="UP000619486">
    <property type="component" value="Unassembled WGS sequence"/>
</dbReference>
<evidence type="ECO:0000313" key="2">
    <source>
        <dbReference type="EMBL" id="GGT14413.1"/>
    </source>
</evidence>
<organism evidence="2 3">
    <name type="scientific">Streptomyces purpureus</name>
    <dbReference type="NCBI Taxonomy" id="1951"/>
    <lineage>
        <taxon>Bacteria</taxon>
        <taxon>Bacillati</taxon>
        <taxon>Actinomycetota</taxon>
        <taxon>Actinomycetes</taxon>
        <taxon>Kitasatosporales</taxon>
        <taxon>Streptomycetaceae</taxon>
        <taxon>Streptomyces</taxon>
    </lineage>
</organism>
<dbReference type="Pfam" id="PF13454">
    <property type="entry name" value="NAD_binding_9"/>
    <property type="match status" value="1"/>
</dbReference>
<feature type="domain" description="FAD-dependent urate hydroxylase HpyO/Asp monooxygenase CreE-like FAD/NAD(P)-binding" evidence="1">
    <location>
        <begin position="2"/>
        <end position="170"/>
    </location>
</feature>
<accession>A0A918GXC1</accession>
<proteinExistence type="predicted"/>
<gene>
    <name evidence="2" type="ORF">GCM10014713_03880</name>
</gene>
<name>A0A918GXC1_9ACTN</name>
<protein>
    <recommendedName>
        <fullName evidence="1">FAD-dependent urate hydroxylase HpyO/Asp monooxygenase CreE-like FAD/NAD(P)-binding domain-containing protein</fullName>
    </recommendedName>
</protein>
<dbReference type="SUPFAM" id="SSF51905">
    <property type="entry name" value="FAD/NAD(P)-binding domain"/>
    <property type="match status" value="2"/>
</dbReference>
<dbReference type="InterPro" id="IPR052189">
    <property type="entry name" value="L-asp_N-monooxygenase_NS-form"/>
</dbReference>
<dbReference type="Gene3D" id="3.50.50.60">
    <property type="entry name" value="FAD/NAD(P)-binding domain"/>
    <property type="match status" value="1"/>
</dbReference>
<dbReference type="EMBL" id="BMQQ01000001">
    <property type="protein sequence ID" value="GGT14413.1"/>
    <property type="molecule type" value="Genomic_DNA"/>
</dbReference>